<dbReference type="PROSITE" id="PS51257">
    <property type="entry name" value="PROKAR_LIPOPROTEIN"/>
    <property type="match status" value="1"/>
</dbReference>
<name>A0ABU6D872_9BACL</name>
<keyword evidence="2" id="KW-1185">Reference proteome</keyword>
<evidence type="ECO:0008006" key="3">
    <source>
        <dbReference type="Google" id="ProtNLM"/>
    </source>
</evidence>
<dbReference type="Proteomes" id="UP001355653">
    <property type="component" value="Unassembled WGS sequence"/>
</dbReference>
<reference evidence="1 2" key="1">
    <citation type="submission" date="2023-03" db="EMBL/GenBank/DDBJ databases">
        <title>Bacillus Genome Sequencing.</title>
        <authorList>
            <person name="Dunlap C."/>
        </authorList>
    </citation>
    <scope>NUCLEOTIDE SEQUENCE [LARGE SCALE GENOMIC DNA]</scope>
    <source>
        <strain evidence="1 2">NRS-1351</strain>
    </source>
</reference>
<evidence type="ECO:0000313" key="1">
    <source>
        <dbReference type="EMBL" id="MEB4793666.1"/>
    </source>
</evidence>
<gene>
    <name evidence="1" type="ORF">P5G65_07150</name>
</gene>
<protein>
    <recommendedName>
        <fullName evidence="3">Lipoprotein</fullName>
    </recommendedName>
</protein>
<organism evidence="1 2">
    <name type="scientific">Paenibacillus chondroitinus</name>
    <dbReference type="NCBI Taxonomy" id="59842"/>
    <lineage>
        <taxon>Bacteria</taxon>
        <taxon>Bacillati</taxon>
        <taxon>Bacillota</taxon>
        <taxon>Bacilli</taxon>
        <taxon>Bacillales</taxon>
        <taxon>Paenibacillaceae</taxon>
        <taxon>Paenibacillus</taxon>
    </lineage>
</organism>
<dbReference type="EMBL" id="JAROBY010000014">
    <property type="protein sequence ID" value="MEB4793666.1"/>
    <property type="molecule type" value="Genomic_DNA"/>
</dbReference>
<accession>A0ABU6D872</accession>
<dbReference type="RefSeq" id="WP_127455677.1">
    <property type="nucleotide sequence ID" value="NZ_JAROBY010000014.1"/>
</dbReference>
<proteinExistence type="predicted"/>
<evidence type="ECO:0000313" key="2">
    <source>
        <dbReference type="Proteomes" id="UP001355653"/>
    </source>
</evidence>
<comment type="caution">
    <text evidence="1">The sequence shown here is derived from an EMBL/GenBank/DDBJ whole genome shotgun (WGS) entry which is preliminary data.</text>
</comment>
<sequence length="61" mass="6892">MQIFKTILMLILIGMSVSGCKSKTVEEAFYKNHKKESREIAVMLKVGILTVVTPCLMEVNF</sequence>